<dbReference type="OrthoDB" id="66144at2759"/>
<dbReference type="InterPro" id="IPR041698">
    <property type="entry name" value="Methyltransf_25"/>
</dbReference>
<feature type="region of interest" description="Disordered" evidence="3">
    <location>
        <begin position="713"/>
        <end position="841"/>
    </location>
</feature>
<keyword evidence="2" id="KW-0808">Transferase</keyword>
<keyword evidence="1" id="KW-0489">Methyltransferase</keyword>
<dbReference type="Pfam" id="PF13649">
    <property type="entry name" value="Methyltransf_25"/>
    <property type="match status" value="2"/>
</dbReference>
<evidence type="ECO:0000256" key="1">
    <source>
        <dbReference type="ARBA" id="ARBA00022603"/>
    </source>
</evidence>
<dbReference type="InterPro" id="IPR029063">
    <property type="entry name" value="SAM-dependent_MTases_sf"/>
</dbReference>
<gene>
    <name evidence="4" type="ORF">CTOB1V02_LOCUS6490</name>
</gene>
<feature type="compositionally biased region" description="Basic and acidic residues" evidence="3">
    <location>
        <begin position="738"/>
        <end position="747"/>
    </location>
</feature>
<feature type="region of interest" description="Disordered" evidence="3">
    <location>
        <begin position="967"/>
        <end position="1066"/>
    </location>
</feature>
<dbReference type="GO" id="GO:0008757">
    <property type="term" value="F:S-adenosylmethionine-dependent methyltransferase activity"/>
    <property type="evidence" value="ECO:0007669"/>
    <property type="project" value="InterPro"/>
</dbReference>
<feature type="compositionally biased region" description="Basic and acidic residues" evidence="3">
    <location>
        <begin position="1014"/>
        <end position="1038"/>
    </location>
</feature>
<feature type="region of interest" description="Disordered" evidence="3">
    <location>
        <begin position="1434"/>
        <end position="1494"/>
    </location>
</feature>
<name>A0A7R8WBL4_9CRUS</name>
<dbReference type="InterPro" id="IPR013216">
    <property type="entry name" value="Methyltransf_11"/>
</dbReference>
<feature type="compositionally biased region" description="Polar residues" evidence="3">
    <location>
        <begin position="765"/>
        <end position="779"/>
    </location>
</feature>
<protein>
    <submittedName>
        <fullName evidence="4">Uncharacterized protein</fullName>
    </submittedName>
</protein>
<feature type="compositionally biased region" description="Polar residues" evidence="3">
    <location>
        <begin position="1472"/>
        <end position="1494"/>
    </location>
</feature>
<accession>A0A7R8WBL4</accession>
<dbReference type="SUPFAM" id="SSF53335">
    <property type="entry name" value="S-adenosyl-L-methionine-dependent methyltransferases"/>
    <property type="match status" value="5"/>
</dbReference>
<evidence type="ECO:0000256" key="3">
    <source>
        <dbReference type="SAM" id="MobiDB-lite"/>
    </source>
</evidence>
<feature type="compositionally biased region" description="Basic and acidic residues" evidence="3">
    <location>
        <begin position="972"/>
        <end position="981"/>
    </location>
</feature>
<dbReference type="Gene3D" id="3.40.50.150">
    <property type="entry name" value="Vaccinia Virus protein VP39"/>
    <property type="match status" value="5"/>
</dbReference>
<dbReference type="PANTHER" id="PTHR43861:SF1">
    <property type="entry name" value="TRANS-ACONITATE 2-METHYLTRANSFERASE"/>
    <property type="match status" value="1"/>
</dbReference>
<feature type="compositionally biased region" description="Polar residues" evidence="3">
    <location>
        <begin position="722"/>
        <end position="736"/>
    </location>
</feature>
<dbReference type="Pfam" id="PF08241">
    <property type="entry name" value="Methyltransf_11"/>
    <property type="match status" value="2"/>
</dbReference>
<organism evidence="4">
    <name type="scientific">Cyprideis torosa</name>
    <dbReference type="NCBI Taxonomy" id="163714"/>
    <lineage>
        <taxon>Eukaryota</taxon>
        <taxon>Metazoa</taxon>
        <taxon>Ecdysozoa</taxon>
        <taxon>Arthropoda</taxon>
        <taxon>Crustacea</taxon>
        <taxon>Oligostraca</taxon>
        <taxon>Ostracoda</taxon>
        <taxon>Podocopa</taxon>
        <taxon>Podocopida</taxon>
        <taxon>Cytherocopina</taxon>
        <taxon>Cytheroidea</taxon>
        <taxon>Cytherideidae</taxon>
        <taxon>Cyprideis</taxon>
    </lineage>
</organism>
<feature type="compositionally biased region" description="Basic and acidic residues" evidence="3">
    <location>
        <begin position="780"/>
        <end position="806"/>
    </location>
</feature>
<feature type="compositionally biased region" description="Polar residues" evidence="3">
    <location>
        <begin position="998"/>
        <end position="1013"/>
    </location>
</feature>
<sequence length="1494" mass="168083">MSESMIEYATKKSAHKKITYEVCDVFDMSQLYGGQDYDKAFSFFFLHWVKAPITALKEIAECLATNGQVFHVFAVSFDSFNAYRQMATNPKWAKYMQEDVEQFIGPYHDSKNPVEDIRGDFRAAGYEVIYCEVLYRPYKIRDRETAKRMNRPCNPWLPRIPKDQQETFLEEMVTTVLSFAIKQDEGYNACAKLAIVYAQKKSDGAHSVAVISPGIPDNILEQVHRVLVPDGQIFFVFLTSFVLWDAYRRMARSSKWRTYMNDVELVVGPYHDSKDRRADIVKDFSNVGFDVIVCDTKDITTQSKMDFYGTRAQVKSVNPWLPRVPESDRNEFLDELVMTIYECMIKDNDNHFHENCLHWSTRPEKILDLGCGPGDTTKEILLPTVPQGTRIVAIDSSRVMIEYARTHYYDAAISYEISDARNLVTDFVGEKFNKCFSFYSLHWMTDSKDILEQVHRVLVPDGQIFFVFLTSFVLWDAYRRMARSSKWRTYMNDVELVVGPYHDSKDRRADIVKDFSNVGFDVIVCDTKDITTQSKMDFYGTRAQVKSVNPWLPRVPESDRNEFLDELVMTIYECMIKDNDNHFVSTSSCACICARSRSAITDPRIPSQYKSVQNTTPTSSGTMDTRFGRDQANIVISNKLNCHLNQLNLSNSFPSALSSKQSLDSEAVDPSSPLWFQNHQVASTVCPLFSPHIAERKYSFYFPANPDASVSMELDPLGVDPSGSNRQMGSAVSFKSRSGKEEQDATGKSKAPANKASRDEHQKDGTNATDNSLQDPNVTSHDEGRTSTGQDDERRHLTKRDSRDQTPRGGAKDSIALKKTPPVLKRDSITASEPKAGSGKETRLFEDAAMYAQGNVHRRREATWALEEFAHHLTWSPKPETVLDLGCGPGNVTEQILLPGLPTGTEVVAVDRSASMIEYAKKNHPSAHINYVVGEARTLSDQFAGTKFNKCFSFNFFHWIREPQAVSFKSRSGKEEKDATGKSKAPANKASRDEHQKGGTNATDSSQQDPNVTSHDEGRTSTGQDDERRHLTKRDSRDQTPGGGAKDSIALKKTPPVLKRDSTTDDSKLPLKLQFKDTAKTKASSGKETRLFEDAAMYAQGNVHRRREATWALEEFAHHLTWSPKPETVLDLGCGPGNVTEQILLPGLPTGTEVVAVDRSASMIEYAKKNHPSAHINYVVGEARTLSDQFAGTKFNKCFSFNFFHWIREPQVVLKEIKKCLTPDGQVFHFFIVATELWTAFRQLAKDSDWKPIMKKDVEDYICVYFDSTNPKSDITKDFIQAGYEVALCEVVPRSYSIPNMNVAKLMNTPLNPWVGRLPANERDRYMNDLTMAYLSLLTEAGETYSGTTTYAIVCARLAGATSSASTFSKVAASASAVPSRGGRSDRTLQTPTDLAQIRQEVEKALQDQQGTPPHDDQVLRPLENVKWQSSSDIPMTSVLKDNRDLPLKRVESSSDHVEPDKGLQHRDNPDDASSTASSVPDAPPNQQNPKGRN</sequence>
<feature type="compositionally biased region" description="Basic and acidic residues" evidence="3">
    <location>
        <begin position="1441"/>
        <end position="1470"/>
    </location>
</feature>
<dbReference type="EMBL" id="OB661614">
    <property type="protein sequence ID" value="CAD7228610.1"/>
    <property type="molecule type" value="Genomic_DNA"/>
</dbReference>
<evidence type="ECO:0000313" key="4">
    <source>
        <dbReference type="EMBL" id="CAD7228610.1"/>
    </source>
</evidence>
<dbReference type="PANTHER" id="PTHR43861">
    <property type="entry name" value="TRANS-ACONITATE 2-METHYLTRANSFERASE-RELATED"/>
    <property type="match status" value="1"/>
</dbReference>
<evidence type="ECO:0000256" key="2">
    <source>
        <dbReference type="ARBA" id="ARBA00022679"/>
    </source>
</evidence>
<dbReference type="GO" id="GO:0032259">
    <property type="term" value="P:methylation"/>
    <property type="evidence" value="ECO:0007669"/>
    <property type="project" value="UniProtKB-KW"/>
</dbReference>
<reference evidence="4" key="1">
    <citation type="submission" date="2020-11" db="EMBL/GenBank/DDBJ databases">
        <authorList>
            <person name="Tran Van P."/>
        </authorList>
    </citation>
    <scope>NUCLEOTIDE SEQUENCE</scope>
</reference>
<proteinExistence type="predicted"/>
<dbReference type="CDD" id="cd02440">
    <property type="entry name" value="AdoMet_MTases"/>
    <property type="match status" value="3"/>
</dbReference>